<reference evidence="2 3" key="1">
    <citation type="submission" date="2014-04" db="EMBL/GenBank/DDBJ databases">
        <authorList>
            <consortium name="DOE Joint Genome Institute"/>
            <person name="Kuo A."/>
            <person name="Kohler A."/>
            <person name="Costa M.D."/>
            <person name="Nagy L.G."/>
            <person name="Floudas D."/>
            <person name="Copeland A."/>
            <person name="Barry K.W."/>
            <person name="Cichocki N."/>
            <person name="Veneault-Fourrey C."/>
            <person name="LaButti K."/>
            <person name="Lindquist E.A."/>
            <person name="Lipzen A."/>
            <person name="Lundell T."/>
            <person name="Morin E."/>
            <person name="Murat C."/>
            <person name="Sun H."/>
            <person name="Tunlid A."/>
            <person name="Henrissat B."/>
            <person name="Grigoriev I.V."/>
            <person name="Hibbett D.S."/>
            <person name="Martin F."/>
            <person name="Nordberg H.P."/>
            <person name="Cantor M.N."/>
            <person name="Hua S.X."/>
        </authorList>
    </citation>
    <scope>NUCLEOTIDE SEQUENCE [LARGE SCALE GENOMIC DNA]</scope>
    <source>
        <strain evidence="2 3">441</strain>
    </source>
</reference>
<keyword evidence="3" id="KW-1185">Reference proteome</keyword>
<evidence type="ECO:0000313" key="3">
    <source>
        <dbReference type="Proteomes" id="UP000054018"/>
    </source>
</evidence>
<reference evidence="3" key="2">
    <citation type="submission" date="2015-01" db="EMBL/GenBank/DDBJ databases">
        <title>Evolutionary Origins and Diversification of the Mycorrhizal Mutualists.</title>
        <authorList>
            <consortium name="DOE Joint Genome Institute"/>
            <consortium name="Mycorrhizal Genomics Consortium"/>
            <person name="Kohler A."/>
            <person name="Kuo A."/>
            <person name="Nagy L.G."/>
            <person name="Floudas D."/>
            <person name="Copeland A."/>
            <person name="Barry K.W."/>
            <person name="Cichocki N."/>
            <person name="Veneault-Fourrey C."/>
            <person name="LaButti K."/>
            <person name="Lindquist E.A."/>
            <person name="Lipzen A."/>
            <person name="Lundell T."/>
            <person name="Morin E."/>
            <person name="Murat C."/>
            <person name="Riley R."/>
            <person name="Ohm R."/>
            <person name="Sun H."/>
            <person name="Tunlid A."/>
            <person name="Henrissat B."/>
            <person name="Grigoriev I.V."/>
            <person name="Hibbett D.S."/>
            <person name="Martin F."/>
        </authorList>
    </citation>
    <scope>NUCLEOTIDE SEQUENCE [LARGE SCALE GENOMIC DNA]</scope>
    <source>
        <strain evidence="3">441</strain>
    </source>
</reference>
<sequence>MGVVCHLRELMRPTMGRVPVCVPVCSPHAALTLSAKYHLLFVCFFVIPILCLLMVVVPPSPQNGGTPFLGGKHFSDVSSVRCSLPLISAYLDDQYLGTARSHTCA</sequence>
<keyword evidence="1" id="KW-0812">Transmembrane</keyword>
<dbReference type="AlphaFoldDB" id="A0A0D0A6K8"/>
<organism evidence="2 3">
    <name type="scientific">Pisolithus microcarpus 441</name>
    <dbReference type="NCBI Taxonomy" id="765257"/>
    <lineage>
        <taxon>Eukaryota</taxon>
        <taxon>Fungi</taxon>
        <taxon>Dikarya</taxon>
        <taxon>Basidiomycota</taxon>
        <taxon>Agaricomycotina</taxon>
        <taxon>Agaricomycetes</taxon>
        <taxon>Agaricomycetidae</taxon>
        <taxon>Boletales</taxon>
        <taxon>Sclerodermatineae</taxon>
        <taxon>Pisolithaceae</taxon>
        <taxon>Pisolithus</taxon>
    </lineage>
</organism>
<name>A0A0D0A6K8_9AGAM</name>
<evidence type="ECO:0000313" key="2">
    <source>
        <dbReference type="EMBL" id="KIK27703.1"/>
    </source>
</evidence>
<dbReference type="HOGENOM" id="CLU_2237651_0_0_1"/>
<evidence type="ECO:0000256" key="1">
    <source>
        <dbReference type="SAM" id="Phobius"/>
    </source>
</evidence>
<dbReference type="Proteomes" id="UP000054018">
    <property type="component" value="Unassembled WGS sequence"/>
</dbReference>
<protein>
    <submittedName>
        <fullName evidence="2">Uncharacterized protein</fullName>
    </submittedName>
</protein>
<proteinExistence type="predicted"/>
<gene>
    <name evidence="2" type="ORF">PISMIDRAFT_166003</name>
</gene>
<accession>A0A0D0A6K8</accession>
<keyword evidence="1" id="KW-0472">Membrane</keyword>
<keyword evidence="1" id="KW-1133">Transmembrane helix</keyword>
<feature type="transmembrane region" description="Helical" evidence="1">
    <location>
        <begin position="37"/>
        <end position="57"/>
    </location>
</feature>
<dbReference type="EMBL" id="KN833695">
    <property type="protein sequence ID" value="KIK27703.1"/>
    <property type="molecule type" value="Genomic_DNA"/>
</dbReference>